<protein>
    <recommendedName>
        <fullName evidence="3">YozE SAM-like domain-containing protein</fullName>
    </recommendedName>
</protein>
<reference evidence="1 2" key="1">
    <citation type="journal article" date="2013" name="Appl. Environ. Microbiol.">
        <title>The Carbohydrate Metabolism Signature of Lactococcus lactis Strain A12 Reveals Its Sourdough Ecosystem Origin.</title>
        <authorList>
            <person name="Passerini D."/>
            <person name="Coddeville M."/>
            <person name="Le Bourgeois P."/>
            <person name="Loubiere P."/>
            <person name="Ritzenthaler P."/>
            <person name="Fontagne-Faucher C."/>
            <person name="Daveran-Mingot M.L."/>
            <person name="Cocaign-Bousquet M."/>
        </authorList>
    </citation>
    <scope>NUCLEOTIDE SEQUENCE [LARGE SCALE GENOMIC DNA]</scope>
    <source>
        <strain evidence="1 2">A12</strain>
    </source>
</reference>
<evidence type="ECO:0008006" key="3">
    <source>
        <dbReference type="Google" id="ProtNLM"/>
    </source>
</evidence>
<evidence type="ECO:0000313" key="2">
    <source>
        <dbReference type="Proteomes" id="UP000015361"/>
    </source>
</evidence>
<proteinExistence type="predicted"/>
<dbReference type="Proteomes" id="UP000015361">
    <property type="component" value="Unassembled WGS sequence"/>
</dbReference>
<dbReference type="EMBL" id="CBLU010000006">
    <property type="protein sequence ID" value="CDG04232.1"/>
    <property type="molecule type" value="Genomic_DNA"/>
</dbReference>
<accession>S6FSN5</accession>
<name>S6FSN5_LACLL</name>
<dbReference type="RefSeq" id="WP_021722292.1">
    <property type="nucleotide sequence ID" value="NZ_CBLU010000006.1"/>
</dbReference>
<sequence length="69" mass="8328">MKFKQWLQIGQGTREASFDAFYEFASSDVNYPWRKGYAKQIDYLMKNYPNDGHMEILRDAYFAYLTVWL</sequence>
<gene>
    <name evidence="1" type="ORF">O9U_10120</name>
</gene>
<dbReference type="InterPro" id="IPR036806">
    <property type="entry name" value="YozE_SAM-like_sf"/>
</dbReference>
<dbReference type="AlphaFoldDB" id="S6FSN5"/>
<organism evidence="1 2">
    <name type="scientific">Lactococcus lactis subsp. lactis A12</name>
    <dbReference type="NCBI Taxonomy" id="1137134"/>
    <lineage>
        <taxon>Bacteria</taxon>
        <taxon>Bacillati</taxon>
        <taxon>Bacillota</taxon>
        <taxon>Bacilli</taxon>
        <taxon>Lactobacillales</taxon>
        <taxon>Streptococcaceae</taxon>
        <taxon>Lactococcus</taxon>
    </lineage>
</organism>
<evidence type="ECO:0000313" key="1">
    <source>
        <dbReference type="EMBL" id="CDG04232.1"/>
    </source>
</evidence>
<dbReference type="SUPFAM" id="SSF140652">
    <property type="entry name" value="YozE-like"/>
    <property type="match status" value="1"/>
</dbReference>
<comment type="caution">
    <text evidence="1">The sequence shown here is derived from an EMBL/GenBank/DDBJ whole genome shotgun (WGS) entry which is preliminary data.</text>
</comment>